<dbReference type="EMBL" id="BKAJ01000034">
    <property type="protein sequence ID" value="GEP55169.1"/>
    <property type="molecule type" value="Genomic_DNA"/>
</dbReference>
<evidence type="ECO:0000313" key="10">
    <source>
        <dbReference type="Proteomes" id="UP000321058"/>
    </source>
</evidence>
<dbReference type="AlphaFoldDB" id="A0A512N857"/>
<dbReference type="NCBIfam" id="NF009071">
    <property type="entry name" value="PRK12406.1"/>
    <property type="match status" value="1"/>
</dbReference>
<reference evidence="9 10" key="1">
    <citation type="submission" date="2019-07" db="EMBL/GenBank/DDBJ databases">
        <title>Whole genome shotgun sequence of Reyranella soli NBRC 108950.</title>
        <authorList>
            <person name="Hosoyama A."/>
            <person name="Uohara A."/>
            <person name="Ohji S."/>
            <person name="Ichikawa N."/>
        </authorList>
    </citation>
    <scope>NUCLEOTIDE SEQUENCE [LARGE SCALE GENOMIC DNA]</scope>
    <source>
        <strain evidence="9 10">NBRC 108950</strain>
    </source>
</reference>
<comment type="catalytic activity">
    <reaction evidence="3">
        <text>3-(methylsulfanyl)propanoate + ATP + CoA = 3-(methylsulfanyl)propanoyl-CoA + AMP + diphosphate</text>
        <dbReference type="Rhea" id="RHEA:43052"/>
        <dbReference type="ChEBI" id="CHEBI:30616"/>
        <dbReference type="ChEBI" id="CHEBI:33019"/>
        <dbReference type="ChEBI" id="CHEBI:49016"/>
        <dbReference type="ChEBI" id="CHEBI:57287"/>
        <dbReference type="ChEBI" id="CHEBI:82815"/>
        <dbReference type="ChEBI" id="CHEBI:456215"/>
        <dbReference type="EC" id="6.2.1.44"/>
    </reaction>
    <physiologicalReaction direction="left-to-right" evidence="3">
        <dbReference type="Rhea" id="RHEA:43053"/>
    </physiologicalReaction>
</comment>
<dbReference type="SUPFAM" id="SSF56801">
    <property type="entry name" value="Acetyl-CoA synthetase-like"/>
    <property type="match status" value="1"/>
</dbReference>
<dbReference type="OrthoDB" id="9803968at2"/>
<organism evidence="9 10">
    <name type="scientific">Reyranella soli</name>
    <dbReference type="NCBI Taxonomy" id="1230389"/>
    <lineage>
        <taxon>Bacteria</taxon>
        <taxon>Pseudomonadati</taxon>
        <taxon>Pseudomonadota</taxon>
        <taxon>Alphaproteobacteria</taxon>
        <taxon>Hyphomicrobiales</taxon>
        <taxon>Reyranellaceae</taxon>
        <taxon>Reyranella</taxon>
    </lineage>
</organism>
<dbReference type="EC" id="6.2.1.44" evidence="4"/>
<dbReference type="Proteomes" id="UP000321058">
    <property type="component" value="Unassembled WGS sequence"/>
</dbReference>
<sequence>MTVGVTAGERFRSWADIQANAARGAGGLAALGLGEDDSVALMLRNDFATFEVNFAAGQLGVYGVPINWHFTAEEAGYILADCGAKVLVVHSDLLAQIASGVPESVKVLVVPTPAEIAAAYNVPAEKQVAPPGVETWDAFVARSTPNTQPPKAARGSMIYTSGTTGRPKGVRRRPSSPELQALAAGEAAKYWGVKADPSTVVMMNGPMYHSAPAAYGMGSARHGLHMVLQPRFEAEDMLRLIDKHKVSHMHIVPTMFVRLLRLPDEVKRRYDVSSLRWVTHGAAPCAPAVKRQMIEWWGPVINEYYGATETGIVVWHNAEQALAKPGTVGRVVEGAVMRIVDEQGRDVKQGDIGEIYLRGPHLAEFTYNNDDAKRREIALGDLVTVGDVGYQDADGYLFLCDRKRDMIISGGVNIYPAEIESVLIQMPGVRDCAVFGIPDEEFGEQICAYVEPQAGTAIDASAVRGYLGQHLARYKVPRIVEFSAALPREDSGKIFKRKLRAPYWEKAGRSI</sequence>
<dbReference type="InterPro" id="IPR042099">
    <property type="entry name" value="ANL_N_sf"/>
</dbReference>
<comment type="caution">
    <text evidence="9">The sequence shown here is derived from an EMBL/GenBank/DDBJ whole genome shotgun (WGS) entry which is preliminary data.</text>
</comment>
<protein>
    <recommendedName>
        <fullName evidence="5">3-methylmercaptopropionyl-CoA ligase</fullName>
        <ecNumber evidence="4">6.2.1.44</ecNumber>
    </recommendedName>
</protein>
<evidence type="ECO:0000259" key="8">
    <source>
        <dbReference type="Pfam" id="PF13193"/>
    </source>
</evidence>
<evidence type="ECO:0000259" key="7">
    <source>
        <dbReference type="Pfam" id="PF00501"/>
    </source>
</evidence>
<dbReference type="Gene3D" id="3.30.300.30">
    <property type="match status" value="1"/>
</dbReference>
<keyword evidence="2" id="KW-0436">Ligase</keyword>
<gene>
    <name evidence="9" type="ORF">RSO01_23350</name>
</gene>
<dbReference type="Pfam" id="PF13193">
    <property type="entry name" value="AMP-binding_C"/>
    <property type="match status" value="1"/>
</dbReference>
<feature type="domain" description="AMP-binding enzyme C-terminal" evidence="8">
    <location>
        <begin position="418"/>
        <end position="493"/>
    </location>
</feature>
<dbReference type="PROSITE" id="PS00455">
    <property type="entry name" value="AMP_BINDING"/>
    <property type="match status" value="1"/>
</dbReference>
<evidence type="ECO:0000313" key="9">
    <source>
        <dbReference type="EMBL" id="GEP55169.1"/>
    </source>
</evidence>
<dbReference type="GO" id="GO:0031956">
    <property type="term" value="F:medium-chain fatty acid-CoA ligase activity"/>
    <property type="evidence" value="ECO:0007669"/>
    <property type="project" value="TreeGrafter"/>
</dbReference>
<feature type="domain" description="AMP-dependent synthetase/ligase" evidence="7">
    <location>
        <begin position="10"/>
        <end position="363"/>
    </location>
</feature>
<evidence type="ECO:0000256" key="6">
    <source>
        <dbReference type="SAM" id="MobiDB-lite"/>
    </source>
</evidence>
<dbReference type="Gene3D" id="3.40.50.12780">
    <property type="entry name" value="N-terminal domain of ligase-like"/>
    <property type="match status" value="1"/>
</dbReference>
<dbReference type="InterPro" id="IPR045851">
    <property type="entry name" value="AMP-bd_C_sf"/>
</dbReference>
<dbReference type="InterPro" id="IPR020845">
    <property type="entry name" value="AMP-binding_CS"/>
</dbReference>
<dbReference type="Pfam" id="PF00501">
    <property type="entry name" value="AMP-binding"/>
    <property type="match status" value="1"/>
</dbReference>
<dbReference type="PANTHER" id="PTHR43201:SF5">
    <property type="entry name" value="MEDIUM-CHAIN ACYL-COA LIGASE ACSF2, MITOCHONDRIAL"/>
    <property type="match status" value="1"/>
</dbReference>
<accession>A0A512N857</accession>
<proteinExistence type="inferred from homology"/>
<name>A0A512N857_9HYPH</name>
<dbReference type="GO" id="GO:0006631">
    <property type="term" value="P:fatty acid metabolic process"/>
    <property type="evidence" value="ECO:0007669"/>
    <property type="project" value="TreeGrafter"/>
</dbReference>
<keyword evidence="10" id="KW-1185">Reference proteome</keyword>
<dbReference type="InterPro" id="IPR025110">
    <property type="entry name" value="AMP-bd_C"/>
</dbReference>
<evidence type="ECO:0000256" key="2">
    <source>
        <dbReference type="ARBA" id="ARBA00022598"/>
    </source>
</evidence>
<feature type="region of interest" description="Disordered" evidence="6">
    <location>
        <begin position="143"/>
        <end position="174"/>
    </location>
</feature>
<dbReference type="InterPro" id="IPR000873">
    <property type="entry name" value="AMP-dep_synth/lig_dom"/>
</dbReference>
<evidence type="ECO:0000256" key="3">
    <source>
        <dbReference type="ARBA" id="ARBA00051915"/>
    </source>
</evidence>
<dbReference type="FunFam" id="3.30.300.30:FF:000008">
    <property type="entry name" value="2,3-dihydroxybenzoate-AMP ligase"/>
    <property type="match status" value="1"/>
</dbReference>
<comment type="similarity">
    <text evidence="1">Belongs to the ATP-dependent AMP-binding enzyme family.</text>
</comment>
<dbReference type="RefSeq" id="WP_147149270.1">
    <property type="nucleotide sequence ID" value="NZ_BKAJ01000034.1"/>
</dbReference>
<evidence type="ECO:0000256" key="4">
    <source>
        <dbReference type="ARBA" id="ARBA00066616"/>
    </source>
</evidence>
<dbReference type="PANTHER" id="PTHR43201">
    <property type="entry name" value="ACYL-COA SYNTHETASE"/>
    <property type="match status" value="1"/>
</dbReference>
<evidence type="ECO:0000256" key="1">
    <source>
        <dbReference type="ARBA" id="ARBA00006432"/>
    </source>
</evidence>
<evidence type="ECO:0000256" key="5">
    <source>
        <dbReference type="ARBA" id="ARBA00067668"/>
    </source>
</evidence>